<dbReference type="InterPro" id="IPR037294">
    <property type="entry name" value="ABC_BtuC-like"/>
</dbReference>
<evidence type="ECO:0000256" key="6">
    <source>
        <dbReference type="ARBA" id="ARBA00022989"/>
    </source>
</evidence>
<evidence type="ECO:0000256" key="8">
    <source>
        <dbReference type="SAM" id="Phobius"/>
    </source>
</evidence>
<keyword evidence="10" id="KW-1185">Reference proteome</keyword>
<evidence type="ECO:0000256" key="7">
    <source>
        <dbReference type="ARBA" id="ARBA00023136"/>
    </source>
</evidence>
<feature type="transmembrane region" description="Helical" evidence="8">
    <location>
        <begin position="286"/>
        <end position="304"/>
    </location>
</feature>
<dbReference type="EMBL" id="FOGQ01000008">
    <property type="protein sequence ID" value="SES10452.1"/>
    <property type="molecule type" value="Genomic_DNA"/>
</dbReference>
<dbReference type="GO" id="GO:0005886">
    <property type="term" value="C:plasma membrane"/>
    <property type="evidence" value="ECO:0007669"/>
    <property type="project" value="UniProtKB-SubCell"/>
</dbReference>
<dbReference type="Gene3D" id="1.10.3470.10">
    <property type="entry name" value="ABC transporter involved in vitamin B12 uptake, BtuC"/>
    <property type="match status" value="1"/>
</dbReference>
<feature type="transmembrane region" description="Helical" evidence="8">
    <location>
        <begin position="157"/>
        <end position="180"/>
    </location>
</feature>
<keyword evidence="6 8" id="KW-1133">Transmembrane helix</keyword>
<evidence type="ECO:0000256" key="2">
    <source>
        <dbReference type="ARBA" id="ARBA00007935"/>
    </source>
</evidence>
<dbReference type="Proteomes" id="UP000198929">
    <property type="component" value="Unassembled WGS sequence"/>
</dbReference>
<evidence type="ECO:0000313" key="9">
    <source>
        <dbReference type="EMBL" id="SES10452.1"/>
    </source>
</evidence>
<evidence type="ECO:0000256" key="3">
    <source>
        <dbReference type="ARBA" id="ARBA00022448"/>
    </source>
</evidence>
<comment type="similarity">
    <text evidence="2">Belongs to the binding-protein-dependent transport system permease family. FecCD subfamily.</text>
</comment>
<proteinExistence type="inferred from homology"/>
<dbReference type="GO" id="GO:0022857">
    <property type="term" value="F:transmembrane transporter activity"/>
    <property type="evidence" value="ECO:0007669"/>
    <property type="project" value="InterPro"/>
</dbReference>
<protein>
    <submittedName>
        <fullName evidence="9">Iron complex transport system permease protein</fullName>
    </submittedName>
</protein>
<feature type="transmembrane region" description="Helical" evidence="8">
    <location>
        <begin position="200"/>
        <end position="219"/>
    </location>
</feature>
<feature type="transmembrane region" description="Helical" evidence="8">
    <location>
        <begin position="311"/>
        <end position="336"/>
    </location>
</feature>
<feature type="transmembrane region" description="Helical" evidence="8">
    <location>
        <begin position="23"/>
        <end position="43"/>
    </location>
</feature>
<name>A0A1H9UM69_9CORY</name>
<evidence type="ECO:0000313" key="10">
    <source>
        <dbReference type="Proteomes" id="UP000198929"/>
    </source>
</evidence>
<dbReference type="Pfam" id="PF01032">
    <property type="entry name" value="FecCD"/>
    <property type="match status" value="1"/>
</dbReference>
<sequence length="344" mass="36722">MMDRSDHESTVETRRKNWQVPRAGWVALAVIALVVFFVVDLFVGPAKISLDNLAVIFDTNSVEHVAFFRLRMVESLMAVGIGLSLGLAGGVMQTILNNPLASPFTLGVSSAASFGAALAFVMAVPLVLVTGGALVMALIAVLVIFMAGNYLKMSNSALVLAGIALNFFFDALLSLIQYRASEESLSYIVFWTMGSLSRGSYPQAWTLLICFAIVFAVIMRNSWGLTALKFGDTRAAALGIKVQSVKIVSLLLVSVLTALAVSFAGKIGFIGLAAPHLARRLVSEDQRYYLTTSALIGAMFLLLASSLSKIVVPGVVVPIGIISSLIGIPFLVYALLSQRKQRAA</sequence>
<dbReference type="SUPFAM" id="SSF81345">
    <property type="entry name" value="ABC transporter involved in vitamin B12 uptake, BtuC"/>
    <property type="match status" value="1"/>
</dbReference>
<feature type="transmembrane region" description="Helical" evidence="8">
    <location>
        <begin position="76"/>
        <end position="96"/>
    </location>
</feature>
<dbReference type="AlphaFoldDB" id="A0A1H9UM69"/>
<dbReference type="CDD" id="cd06550">
    <property type="entry name" value="TM_ABC_iron-siderophores_like"/>
    <property type="match status" value="1"/>
</dbReference>
<evidence type="ECO:0000256" key="1">
    <source>
        <dbReference type="ARBA" id="ARBA00004651"/>
    </source>
</evidence>
<feature type="transmembrane region" description="Helical" evidence="8">
    <location>
        <begin position="250"/>
        <end position="274"/>
    </location>
</feature>
<feature type="transmembrane region" description="Helical" evidence="8">
    <location>
        <begin position="116"/>
        <end position="145"/>
    </location>
</feature>
<keyword evidence="4" id="KW-1003">Cell membrane</keyword>
<accession>A0A1H9UM69</accession>
<dbReference type="GO" id="GO:0033214">
    <property type="term" value="P:siderophore-iron import into cell"/>
    <property type="evidence" value="ECO:0007669"/>
    <property type="project" value="TreeGrafter"/>
</dbReference>
<gene>
    <name evidence="9" type="ORF">SAMN05661109_01875</name>
</gene>
<evidence type="ECO:0000256" key="4">
    <source>
        <dbReference type="ARBA" id="ARBA00022475"/>
    </source>
</evidence>
<keyword evidence="3" id="KW-0813">Transport</keyword>
<keyword evidence="7 8" id="KW-0472">Membrane</keyword>
<dbReference type="PANTHER" id="PTHR30472:SF25">
    <property type="entry name" value="ABC TRANSPORTER PERMEASE PROTEIN MJ0876-RELATED"/>
    <property type="match status" value="1"/>
</dbReference>
<comment type="subcellular location">
    <subcellularLocation>
        <location evidence="1">Cell membrane</location>
        <topology evidence="1">Multi-pass membrane protein</topology>
    </subcellularLocation>
</comment>
<dbReference type="PANTHER" id="PTHR30472">
    <property type="entry name" value="FERRIC ENTEROBACTIN TRANSPORT SYSTEM PERMEASE PROTEIN"/>
    <property type="match status" value="1"/>
</dbReference>
<keyword evidence="5 8" id="KW-0812">Transmembrane</keyword>
<evidence type="ECO:0000256" key="5">
    <source>
        <dbReference type="ARBA" id="ARBA00022692"/>
    </source>
</evidence>
<dbReference type="InterPro" id="IPR000522">
    <property type="entry name" value="ABC_transptr_permease_BtuC"/>
</dbReference>
<organism evidence="9 10">
    <name type="scientific">Corynebacterium cystitidis DSM 20524</name>
    <dbReference type="NCBI Taxonomy" id="1121357"/>
    <lineage>
        <taxon>Bacteria</taxon>
        <taxon>Bacillati</taxon>
        <taxon>Actinomycetota</taxon>
        <taxon>Actinomycetes</taxon>
        <taxon>Mycobacteriales</taxon>
        <taxon>Corynebacteriaceae</taxon>
        <taxon>Corynebacterium</taxon>
    </lineage>
</organism>
<reference evidence="10" key="1">
    <citation type="submission" date="2016-10" db="EMBL/GenBank/DDBJ databases">
        <authorList>
            <person name="Varghese N."/>
            <person name="Submissions S."/>
        </authorList>
    </citation>
    <scope>NUCLEOTIDE SEQUENCE [LARGE SCALE GENOMIC DNA]</scope>
    <source>
        <strain evidence="10">DSM 20524</strain>
    </source>
</reference>
<dbReference type="STRING" id="1121357.SAMN05661109_01875"/>